<evidence type="ECO:0000313" key="2">
    <source>
        <dbReference type="Proteomes" id="UP000184063"/>
    </source>
</evidence>
<sequence length="121" mass="14439">MPIPTSPRIKRALSYIPAYVFCVACCRDTRRSLSFHNIEWMSCYSFPASSSYHLYFPDSPHHIRRQARCRTLDSVDRPPQSHCQLPQTRILQRMQPRRNHSLRFVRAVHRRPPKRRILHST</sequence>
<reference evidence="2" key="1">
    <citation type="journal article" date="2017" name="Genome Biol.">
        <title>Comparative genomics reveals high biological diversity and specific adaptations in the industrially and medically important fungal genus Aspergillus.</title>
        <authorList>
            <person name="de Vries R.P."/>
            <person name="Riley R."/>
            <person name="Wiebenga A."/>
            <person name="Aguilar-Osorio G."/>
            <person name="Amillis S."/>
            <person name="Uchima C.A."/>
            <person name="Anderluh G."/>
            <person name="Asadollahi M."/>
            <person name="Askin M."/>
            <person name="Barry K."/>
            <person name="Battaglia E."/>
            <person name="Bayram O."/>
            <person name="Benocci T."/>
            <person name="Braus-Stromeyer S.A."/>
            <person name="Caldana C."/>
            <person name="Canovas D."/>
            <person name="Cerqueira G.C."/>
            <person name="Chen F."/>
            <person name="Chen W."/>
            <person name="Choi C."/>
            <person name="Clum A."/>
            <person name="Dos Santos R.A."/>
            <person name="Damasio A.R."/>
            <person name="Diallinas G."/>
            <person name="Emri T."/>
            <person name="Fekete E."/>
            <person name="Flipphi M."/>
            <person name="Freyberg S."/>
            <person name="Gallo A."/>
            <person name="Gournas C."/>
            <person name="Habgood R."/>
            <person name="Hainaut M."/>
            <person name="Harispe M.L."/>
            <person name="Henrissat B."/>
            <person name="Hilden K.S."/>
            <person name="Hope R."/>
            <person name="Hossain A."/>
            <person name="Karabika E."/>
            <person name="Karaffa L."/>
            <person name="Karanyi Z."/>
            <person name="Krasevec N."/>
            <person name="Kuo A."/>
            <person name="Kusch H."/>
            <person name="LaButti K."/>
            <person name="Lagendijk E.L."/>
            <person name="Lapidus A."/>
            <person name="Levasseur A."/>
            <person name="Lindquist E."/>
            <person name="Lipzen A."/>
            <person name="Logrieco A.F."/>
            <person name="MacCabe A."/>
            <person name="Maekelae M.R."/>
            <person name="Malavazi I."/>
            <person name="Melin P."/>
            <person name="Meyer V."/>
            <person name="Mielnichuk N."/>
            <person name="Miskei M."/>
            <person name="Molnar A.P."/>
            <person name="Mule G."/>
            <person name="Ngan C.Y."/>
            <person name="Orejas M."/>
            <person name="Orosz E."/>
            <person name="Ouedraogo J.P."/>
            <person name="Overkamp K.M."/>
            <person name="Park H.-S."/>
            <person name="Perrone G."/>
            <person name="Piumi F."/>
            <person name="Punt P.J."/>
            <person name="Ram A.F."/>
            <person name="Ramon A."/>
            <person name="Rauscher S."/>
            <person name="Record E."/>
            <person name="Riano-Pachon D.M."/>
            <person name="Robert V."/>
            <person name="Roehrig J."/>
            <person name="Ruller R."/>
            <person name="Salamov A."/>
            <person name="Salih N.S."/>
            <person name="Samson R.A."/>
            <person name="Sandor E."/>
            <person name="Sanguinetti M."/>
            <person name="Schuetze T."/>
            <person name="Sepcic K."/>
            <person name="Shelest E."/>
            <person name="Sherlock G."/>
            <person name="Sophianopoulou V."/>
            <person name="Squina F.M."/>
            <person name="Sun H."/>
            <person name="Susca A."/>
            <person name="Todd R.B."/>
            <person name="Tsang A."/>
            <person name="Unkles S.E."/>
            <person name="van de Wiele N."/>
            <person name="van Rossen-Uffink D."/>
            <person name="Oliveira J.V."/>
            <person name="Vesth T.C."/>
            <person name="Visser J."/>
            <person name="Yu J.-H."/>
            <person name="Zhou M."/>
            <person name="Andersen M.R."/>
            <person name="Archer D.B."/>
            <person name="Baker S.E."/>
            <person name="Benoit I."/>
            <person name="Brakhage A.A."/>
            <person name="Braus G.H."/>
            <person name="Fischer R."/>
            <person name="Frisvad J.C."/>
            <person name="Goldman G.H."/>
            <person name="Houbraken J."/>
            <person name="Oakley B."/>
            <person name="Pocsi I."/>
            <person name="Scazzocchio C."/>
            <person name="Seiboth B."/>
            <person name="vanKuyk P.A."/>
            <person name="Wortman J."/>
            <person name="Dyer P.S."/>
            <person name="Grigoriev I.V."/>
        </authorList>
    </citation>
    <scope>NUCLEOTIDE SEQUENCE [LARGE SCALE GENOMIC DNA]</scope>
    <source>
        <strain evidence="2">CBS 106.47</strain>
    </source>
</reference>
<accession>A0A1M3SZ32</accession>
<dbReference type="AlphaFoldDB" id="A0A1M3SZ32"/>
<protein>
    <submittedName>
        <fullName evidence="1">Uncharacterized protein</fullName>
    </submittedName>
</protein>
<proteinExistence type="predicted"/>
<evidence type="ECO:0000313" key="1">
    <source>
        <dbReference type="EMBL" id="OJZ79752.1"/>
    </source>
</evidence>
<gene>
    <name evidence="1" type="ORF">ASPFODRAFT_521325</name>
</gene>
<name>A0A1M3SZ32_ASPLC</name>
<dbReference type="VEuPathDB" id="FungiDB:ASPFODRAFT_521325"/>
<organism evidence="1 2">
    <name type="scientific">Aspergillus luchuensis (strain CBS 106.47)</name>
    <dbReference type="NCBI Taxonomy" id="1137211"/>
    <lineage>
        <taxon>Eukaryota</taxon>
        <taxon>Fungi</taxon>
        <taxon>Dikarya</taxon>
        <taxon>Ascomycota</taxon>
        <taxon>Pezizomycotina</taxon>
        <taxon>Eurotiomycetes</taxon>
        <taxon>Eurotiomycetidae</taxon>
        <taxon>Eurotiales</taxon>
        <taxon>Aspergillaceae</taxon>
        <taxon>Aspergillus</taxon>
        <taxon>Aspergillus subgen. Circumdati</taxon>
    </lineage>
</organism>
<dbReference type="EMBL" id="KV878273">
    <property type="protein sequence ID" value="OJZ79752.1"/>
    <property type="molecule type" value="Genomic_DNA"/>
</dbReference>
<dbReference type="Proteomes" id="UP000184063">
    <property type="component" value="Unassembled WGS sequence"/>
</dbReference>